<evidence type="ECO:0000313" key="3">
    <source>
        <dbReference type="Proteomes" id="UP001159405"/>
    </source>
</evidence>
<comment type="caution">
    <text evidence="2">The sequence shown here is derived from an EMBL/GenBank/DDBJ whole genome shotgun (WGS) entry which is preliminary data.</text>
</comment>
<keyword evidence="1" id="KW-1133">Transmembrane helix</keyword>
<feature type="transmembrane region" description="Helical" evidence="1">
    <location>
        <begin position="238"/>
        <end position="257"/>
    </location>
</feature>
<gene>
    <name evidence="2" type="ORF">PLOB_00031487</name>
</gene>
<feature type="transmembrane region" description="Helical" evidence="1">
    <location>
        <begin position="179"/>
        <end position="195"/>
    </location>
</feature>
<evidence type="ECO:0000313" key="2">
    <source>
        <dbReference type="EMBL" id="CAH3124931.1"/>
    </source>
</evidence>
<dbReference type="SUPFAM" id="SSF52540">
    <property type="entry name" value="P-loop containing nucleoside triphosphate hydrolases"/>
    <property type="match status" value="1"/>
</dbReference>
<evidence type="ECO:0000256" key="1">
    <source>
        <dbReference type="SAM" id="Phobius"/>
    </source>
</evidence>
<sequence>MDHEKGLVLHHVSLADNYNLDKTGDFLTQLHLATGLTEDQVANAEVLKNLNLQDEDATIKQFVFQGQCMILGDSGAGKTSLVNSLTGKPFDPSQTKTRKMEQRLVDEDWKNLGLKDLLLGNLWWFRERISVQLTLYRPTNSQNIVLRSLTYWRNEFVFPVTAFIVYFLLSIVFDPFVSPLVLLLFLYIIVFLYLLNYNHTFRLIVTTVAFTLRLRGLLIGAFLALILIFYHYEMITLINAYGYLLIALFSGAPNGNFRENILYTSF</sequence>
<feature type="transmembrane region" description="Helical" evidence="1">
    <location>
        <begin position="156"/>
        <end position="173"/>
    </location>
</feature>
<keyword evidence="1" id="KW-0472">Membrane</keyword>
<reference evidence="2 3" key="1">
    <citation type="submission" date="2022-05" db="EMBL/GenBank/DDBJ databases">
        <authorList>
            <consortium name="Genoscope - CEA"/>
            <person name="William W."/>
        </authorList>
    </citation>
    <scope>NUCLEOTIDE SEQUENCE [LARGE SCALE GENOMIC DNA]</scope>
</reference>
<dbReference type="Gene3D" id="3.40.50.300">
    <property type="entry name" value="P-loop containing nucleotide triphosphate hydrolases"/>
    <property type="match status" value="1"/>
</dbReference>
<dbReference type="Proteomes" id="UP001159405">
    <property type="component" value="Unassembled WGS sequence"/>
</dbReference>
<dbReference type="EMBL" id="CALNXK010000040">
    <property type="protein sequence ID" value="CAH3124931.1"/>
    <property type="molecule type" value="Genomic_DNA"/>
</dbReference>
<keyword evidence="1" id="KW-0812">Transmembrane</keyword>
<protein>
    <submittedName>
        <fullName evidence="2">Uncharacterized protein</fullName>
    </submittedName>
</protein>
<feature type="transmembrane region" description="Helical" evidence="1">
    <location>
        <begin position="216"/>
        <end position="232"/>
    </location>
</feature>
<dbReference type="InterPro" id="IPR027417">
    <property type="entry name" value="P-loop_NTPase"/>
</dbReference>
<keyword evidence="3" id="KW-1185">Reference proteome</keyword>
<organism evidence="2 3">
    <name type="scientific">Porites lobata</name>
    <dbReference type="NCBI Taxonomy" id="104759"/>
    <lineage>
        <taxon>Eukaryota</taxon>
        <taxon>Metazoa</taxon>
        <taxon>Cnidaria</taxon>
        <taxon>Anthozoa</taxon>
        <taxon>Hexacorallia</taxon>
        <taxon>Scleractinia</taxon>
        <taxon>Fungiina</taxon>
        <taxon>Poritidae</taxon>
        <taxon>Porites</taxon>
    </lineage>
</organism>
<name>A0ABN8NY24_9CNID</name>
<proteinExistence type="predicted"/>
<accession>A0ABN8NY24</accession>